<dbReference type="Gene3D" id="2.40.40.10">
    <property type="entry name" value="RlpA-like domain"/>
    <property type="match status" value="1"/>
</dbReference>
<accession>A0A8H6N3T1</accession>
<comment type="caution">
    <text evidence="4">The sequence shown here is derived from an EMBL/GenBank/DDBJ whole genome shotgun (WGS) entry which is preliminary data.</text>
</comment>
<name>A0A8H6N3T1_9PEZI</name>
<protein>
    <submittedName>
        <fullName evidence="4">Allergen asp f7</fullName>
    </submittedName>
</protein>
<gene>
    <name evidence="4" type="ORF">CSOJ01_01841</name>
</gene>
<evidence type="ECO:0000313" key="5">
    <source>
        <dbReference type="Proteomes" id="UP000652219"/>
    </source>
</evidence>
<feature type="signal peptide" evidence="3">
    <location>
        <begin position="1"/>
        <end position="17"/>
    </location>
</feature>
<evidence type="ECO:0000256" key="2">
    <source>
        <dbReference type="SAM" id="MobiDB-lite"/>
    </source>
</evidence>
<evidence type="ECO:0000256" key="1">
    <source>
        <dbReference type="ARBA" id="ARBA00022729"/>
    </source>
</evidence>
<sequence length="293" mass="30215">MKTAALICAVLATAAIAQPHQHGGNKRRHVHGKHQKRAIVTEWVTETAYVTEYVDATSTVWVSPEGSAAPSSSVPGQFFEPGDKPSSTTLSTTTKPAPVPTPVQPSIEQAPAPPSSTSTSTSVYVAPPVPEVPTVQPAPQPTTTSVYVPPPPPPPPAPTTTVAPAPAPQPSSPPPAAPTSASPGGGGSGEMHTGDMTFYAVGLGACGEDDSGKDRTENIVALSQHLMGPVSNGNEYCGKKIKITVGGKSTTATVRDKCMGCAPNNIDVSEKCFLELFSDLGVGRDTVQWSFIN</sequence>
<dbReference type="CDD" id="cd22191">
    <property type="entry name" value="DPBB_RlpA_EXP_N-like"/>
    <property type="match status" value="1"/>
</dbReference>
<feature type="compositionally biased region" description="Pro residues" evidence="2">
    <location>
        <begin position="148"/>
        <end position="158"/>
    </location>
</feature>
<feature type="compositionally biased region" description="Low complexity" evidence="2">
    <location>
        <begin position="86"/>
        <end position="96"/>
    </location>
</feature>
<dbReference type="PANTHER" id="PTHR31836">
    <property type="match status" value="1"/>
</dbReference>
<dbReference type="AlphaFoldDB" id="A0A8H6N3T1"/>
<feature type="chain" id="PRO_5034996080" evidence="3">
    <location>
        <begin position="18"/>
        <end position="293"/>
    </location>
</feature>
<dbReference type="EMBL" id="WIGN01000015">
    <property type="protein sequence ID" value="KAF6818461.1"/>
    <property type="molecule type" value="Genomic_DNA"/>
</dbReference>
<dbReference type="SUPFAM" id="SSF50685">
    <property type="entry name" value="Barwin-like endoglucanases"/>
    <property type="match status" value="1"/>
</dbReference>
<feature type="compositionally biased region" description="Low complexity" evidence="2">
    <location>
        <begin position="115"/>
        <end position="126"/>
    </location>
</feature>
<proteinExistence type="predicted"/>
<reference evidence="4 5" key="1">
    <citation type="journal article" date="2020" name="Phytopathology">
        <title>Genome Sequence Resources of Colletotrichum truncatum, C. plurivorum, C. musicola, and C. sojae: Four Species Pathogenic to Soybean (Glycine max).</title>
        <authorList>
            <person name="Rogerio F."/>
            <person name="Boufleur T.R."/>
            <person name="Ciampi-Guillardi M."/>
            <person name="Sukno S.A."/>
            <person name="Thon M.R."/>
            <person name="Massola Junior N.S."/>
            <person name="Baroncelli R."/>
        </authorList>
    </citation>
    <scope>NUCLEOTIDE SEQUENCE [LARGE SCALE GENOMIC DNA]</scope>
    <source>
        <strain evidence="4 5">LFN0009</strain>
    </source>
</reference>
<dbReference type="InterPro" id="IPR036908">
    <property type="entry name" value="RlpA-like_sf"/>
</dbReference>
<feature type="region of interest" description="Disordered" evidence="2">
    <location>
        <begin position="64"/>
        <end position="193"/>
    </location>
</feature>
<dbReference type="PANTHER" id="PTHR31836:SF28">
    <property type="entry name" value="SRCR DOMAIN-CONTAINING PROTEIN-RELATED"/>
    <property type="match status" value="1"/>
</dbReference>
<keyword evidence="5" id="KW-1185">Reference proteome</keyword>
<dbReference type="Proteomes" id="UP000652219">
    <property type="component" value="Unassembled WGS sequence"/>
</dbReference>
<organism evidence="4 5">
    <name type="scientific">Colletotrichum sojae</name>
    <dbReference type="NCBI Taxonomy" id="2175907"/>
    <lineage>
        <taxon>Eukaryota</taxon>
        <taxon>Fungi</taxon>
        <taxon>Dikarya</taxon>
        <taxon>Ascomycota</taxon>
        <taxon>Pezizomycotina</taxon>
        <taxon>Sordariomycetes</taxon>
        <taxon>Hypocreomycetidae</taxon>
        <taxon>Glomerellales</taxon>
        <taxon>Glomerellaceae</taxon>
        <taxon>Colletotrichum</taxon>
        <taxon>Colletotrichum orchidearum species complex</taxon>
    </lineage>
</organism>
<evidence type="ECO:0000313" key="4">
    <source>
        <dbReference type="EMBL" id="KAF6818461.1"/>
    </source>
</evidence>
<evidence type="ECO:0000256" key="3">
    <source>
        <dbReference type="SAM" id="SignalP"/>
    </source>
</evidence>
<feature type="compositionally biased region" description="Pro residues" evidence="2">
    <location>
        <begin position="127"/>
        <end position="140"/>
    </location>
</feature>
<feature type="compositionally biased region" description="Pro residues" evidence="2">
    <location>
        <begin position="165"/>
        <end position="177"/>
    </location>
</feature>
<dbReference type="InterPro" id="IPR051477">
    <property type="entry name" value="Expansin_CellWall"/>
</dbReference>
<keyword evidence="1 3" id="KW-0732">Signal</keyword>